<dbReference type="Proteomes" id="UP000568751">
    <property type="component" value="Unassembled WGS sequence"/>
</dbReference>
<keyword evidence="1" id="KW-0732">Signal</keyword>
<protein>
    <submittedName>
        <fullName evidence="4">Peptidoglycan DD-metalloendopeptidase family protein</fullName>
    </submittedName>
</protein>
<dbReference type="Gene3D" id="2.70.70.10">
    <property type="entry name" value="Glucose Permease (Domain IIA)"/>
    <property type="match status" value="1"/>
</dbReference>
<evidence type="ECO:0000256" key="1">
    <source>
        <dbReference type="SAM" id="SignalP"/>
    </source>
</evidence>
<dbReference type="Gene3D" id="2.60.40.1590">
    <property type="entry name" value="Peptidoglycan hydrolase domains"/>
    <property type="match status" value="1"/>
</dbReference>
<name>A0A853F036_9GAMM</name>
<evidence type="ECO:0000313" key="4">
    <source>
        <dbReference type="EMBL" id="NYT27022.1"/>
    </source>
</evidence>
<proteinExistence type="predicted"/>
<dbReference type="InterPro" id="IPR050570">
    <property type="entry name" value="Cell_wall_metabolism_enzyme"/>
</dbReference>
<evidence type="ECO:0000313" key="5">
    <source>
        <dbReference type="Proteomes" id="UP000568751"/>
    </source>
</evidence>
<feature type="domain" description="M23ase beta-sheet core" evidence="2">
    <location>
        <begin position="183"/>
        <end position="277"/>
    </location>
</feature>
<dbReference type="AlphaFoldDB" id="A0A853F036"/>
<comment type="caution">
    <text evidence="4">The sequence shown here is derived from an EMBL/GenBank/DDBJ whole genome shotgun (WGS) entry which is preliminary data.</text>
</comment>
<feature type="signal peptide" evidence="1">
    <location>
        <begin position="1"/>
        <end position="27"/>
    </location>
</feature>
<evidence type="ECO:0000259" key="2">
    <source>
        <dbReference type="Pfam" id="PF01551"/>
    </source>
</evidence>
<accession>A0A853F036</accession>
<dbReference type="Pfam" id="PF18421">
    <property type="entry name" value="Peptidase_M23_N"/>
    <property type="match status" value="1"/>
</dbReference>
<dbReference type="Pfam" id="PF01551">
    <property type="entry name" value="Peptidase_M23"/>
    <property type="match status" value="1"/>
</dbReference>
<dbReference type="InterPro" id="IPR040487">
    <property type="entry name" value="Peptidase_M23_N"/>
</dbReference>
<dbReference type="GO" id="GO:0004222">
    <property type="term" value="F:metalloendopeptidase activity"/>
    <property type="evidence" value="ECO:0007669"/>
    <property type="project" value="TreeGrafter"/>
</dbReference>
<feature type="chain" id="PRO_5032861433" evidence="1">
    <location>
        <begin position="28"/>
        <end position="286"/>
    </location>
</feature>
<gene>
    <name evidence="4" type="ORF">H0A76_03415</name>
</gene>
<dbReference type="EMBL" id="JACCHT010000001">
    <property type="protein sequence ID" value="NYT27022.1"/>
    <property type="molecule type" value="Genomic_DNA"/>
</dbReference>
<dbReference type="FunFam" id="2.70.70.10:FF:000019">
    <property type="entry name" value="M23 family peptidase"/>
    <property type="match status" value="1"/>
</dbReference>
<dbReference type="PANTHER" id="PTHR21666">
    <property type="entry name" value="PEPTIDASE-RELATED"/>
    <property type="match status" value="1"/>
</dbReference>
<reference evidence="4 5" key="1">
    <citation type="submission" date="2020-05" db="EMBL/GenBank/DDBJ databases">
        <title>Horizontal transmission and recombination maintain forever young bacterial symbiont genomes.</title>
        <authorList>
            <person name="Russell S.L."/>
            <person name="Pepper-Tunick E."/>
            <person name="Svedberg J."/>
            <person name="Byrne A."/>
            <person name="Ruelas Castillo J."/>
            <person name="Vollmers C."/>
            <person name="Beinart R.A."/>
            <person name="Corbett-Detig R."/>
        </authorList>
    </citation>
    <scope>NUCLEOTIDE SEQUENCE [LARGE SCALE GENOMIC DNA]</scope>
    <source>
        <strain evidence="4">455</strain>
    </source>
</reference>
<dbReference type="PANTHER" id="PTHR21666:SF270">
    <property type="entry name" value="MUREIN HYDROLASE ACTIVATOR ENVC"/>
    <property type="match status" value="1"/>
</dbReference>
<sequence>MEKFILRSKKLKKISLLLLLLSHFAWASIPVQHTPYPGGIAVFDFETTHSNPKAFYRTVPLYTQHIEGNHWQVLLGIPLLEKAGKKSITIQDFSTRTLDVEIKIIKNKPVKQNIKLKGKNKKYVDPNAAHMDRIKKERVILGKTRLFFSDKTLSNGVFIRPVLGVITSPFGVKRLYNGQPRNPHTGIDYAGATGTPIKAPADGKVILSGQYFFNGNTIFLDHGQGLISVYIHMDKRIAKQGKMVKKGETIGTIGQTGRATGPHLHWGVYLNRTTVHPNLLMGKSVL</sequence>
<organism evidence="4 5">
    <name type="scientific">Candidatus Thiodubiliella endoseptemdiera</name>
    <dbReference type="NCBI Taxonomy" id="2738886"/>
    <lineage>
        <taxon>Bacteria</taxon>
        <taxon>Pseudomonadati</taxon>
        <taxon>Pseudomonadota</taxon>
        <taxon>Gammaproteobacteria</taxon>
        <taxon>Candidatus Pseudothioglobaceae</taxon>
        <taxon>Candidatus Thiodubiliella</taxon>
    </lineage>
</organism>
<feature type="domain" description="Peptidase family M23 N-terminal" evidence="3">
    <location>
        <begin position="33"/>
        <end position="98"/>
    </location>
</feature>
<dbReference type="InterPro" id="IPR016047">
    <property type="entry name" value="M23ase_b-sheet_dom"/>
</dbReference>
<dbReference type="InterPro" id="IPR011055">
    <property type="entry name" value="Dup_hybrid_motif"/>
</dbReference>
<dbReference type="CDD" id="cd12797">
    <property type="entry name" value="M23_peptidase"/>
    <property type="match status" value="1"/>
</dbReference>
<dbReference type="SUPFAM" id="SSF51261">
    <property type="entry name" value="Duplicated hybrid motif"/>
    <property type="match status" value="1"/>
</dbReference>
<evidence type="ECO:0000259" key="3">
    <source>
        <dbReference type="Pfam" id="PF18421"/>
    </source>
</evidence>